<protein>
    <submittedName>
        <fullName evidence="5">Phospholipase C, phosphocholine-specific</fullName>
    </submittedName>
</protein>
<evidence type="ECO:0000256" key="3">
    <source>
        <dbReference type="SAM" id="MobiDB-lite"/>
    </source>
</evidence>
<dbReference type="Pfam" id="PF04185">
    <property type="entry name" value="Phosphoesterase"/>
    <property type="match status" value="1"/>
</dbReference>
<feature type="domain" description="Bacterial phospholipase C C-terminal" evidence="4">
    <location>
        <begin position="588"/>
        <end position="656"/>
    </location>
</feature>
<sequence length="666" mass="73609">GGAVAASLLPPSVHAAMASPMRHGGLRAVEHVVLLMQENRSFDHYFGCMRGVRGFADRNAIALPGGAPVYEQPNGNGKVLPFPLREAAKRAGKDLQYMGSLPHGWTDGHRAHASGWNNGWIGAKTPATMAYLDRQDLPFHYELADTFTVCDAYHCSVFSSTSPNRNYLVSGHTGAEADGRRVIDNAAYDYDHPGYTWTTYAELLQKARVPWKVYQEWDNYTDNNIEFFAKFKAIGKKVVPDKYRTIDEFYMAVLDADAGTRETMLAELDRGVAALPAQERDLFERALRRGRPGGLAAAFRADVKAGKLPKVSYIVPSTVESEHPGGSSPIQSARITYDILDAIASEPDVWASTALFITYDEYDGLFDHVPPPVPPADVAGEYFEGKPIGLGYRVPMTVVSPWTVGGYVNSQVFDHSSLVRFTERWLGVKAPDISDWRRTVAGDLTSVFDFDRAGRPPKPARPGQVPPFTGRWRPSPPAEQRMPGQEPGTRPARPLPYQPEAFAQVRGRTLRIDLLNTGAESVHFALYPYAGELPGPRHLDVGRSERVEVAVPGDAYNLVLTGPNGFRREFAGRIAATAEVTSKPGGSSDLWITLRNTGRTELSFELSALAYGDRRRRIRVKAGQSRTVRWHTRKGWYDVEIKAAEDAAFRRRLMGHIENGRPSISG</sequence>
<dbReference type="PANTHER" id="PTHR31956:SF1">
    <property type="entry name" value="NON-SPECIFIC PHOSPHOLIPASE C1"/>
    <property type="match status" value="1"/>
</dbReference>
<dbReference type="PANTHER" id="PTHR31956">
    <property type="entry name" value="NON-SPECIFIC PHOSPHOLIPASE C4-RELATED"/>
    <property type="match status" value="1"/>
</dbReference>
<dbReference type="InterPro" id="IPR017850">
    <property type="entry name" value="Alkaline_phosphatase_core_sf"/>
</dbReference>
<reference evidence="5 6" key="1">
    <citation type="submission" date="2019-03" db="EMBL/GenBank/DDBJ databases">
        <title>Draft genome sequences of novel Actinobacteria.</title>
        <authorList>
            <person name="Sahin N."/>
            <person name="Ay H."/>
            <person name="Saygin H."/>
        </authorList>
    </citation>
    <scope>NUCLEOTIDE SEQUENCE [LARGE SCALE GENOMIC DNA]</scope>
    <source>
        <strain evidence="5 6">H3C3</strain>
    </source>
</reference>
<dbReference type="InterPro" id="IPR008475">
    <property type="entry name" value="PLipase_C_C"/>
</dbReference>
<keyword evidence="6" id="KW-1185">Reference proteome</keyword>
<proteinExistence type="predicted"/>
<evidence type="ECO:0000313" key="6">
    <source>
        <dbReference type="Proteomes" id="UP000294513"/>
    </source>
</evidence>
<dbReference type="InterPro" id="IPR007312">
    <property type="entry name" value="Phosphoesterase"/>
</dbReference>
<dbReference type="GO" id="GO:0034480">
    <property type="term" value="F:phosphatidylcholine phospholipase C activity"/>
    <property type="evidence" value="ECO:0007669"/>
    <property type="project" value="InterPro"/>
</dbReference>
<dbReference type="EMBL" id="SMKU01000643">
    <property type="protein sequence ID" value="TDD59764.1"/>
    <property type="molecule type" value="Genomic_DNA"/>
</dbReference>
<dbReference type="Gene3D" id="3.40.720.10">
    <property type="entry name" value="Alkaline Phosphatase, subunit A"/>
    <property type="match status" value="2"/>
</dbReference>
<comment type="caution">
    <text evidence="5">The sequence shown here is derived from an EMBL/GenBank/DDBJ whole genome shotgun (WGS) entry which is preliminary data.</text>
</comment>
<dbReference type="NCBIfam" id="TIGR03396">
    <property type="entry name" value="PC_PLC"/>
    <property type="match status" value="1"/>
</dbReference>
<keyword evidence="1" id="KW-0378">Hydrolase</keyword>
<dbReference type="OrthoDB" id="4181857at2"/>
<dbReference type="GO" id="GO:0016042">
    <property type="term" value="P:lipid catabolic process"/>
    <property type="evidence" value="ECO:0007669"/>
    <property type="project" value="InterPro"/>
</dbReference>
<feature type="region of interest" description="Disordered" evidence="3">
    <location>
        <begin position="451"/>
        <end position="496"/>
    </location>
</feature>
<dbReference type="Proteomes" id="UP000294513">
    <property type="component" value="Unassembled WGS sequence"/>
</dbReference>
<dbReference type="InterPro" id="IPR017767">
    <property type="entry name" value="PC-PLC"/>
</dbReference>
<name>A0A4R4ZP51_9ACTN</name>
<feature type="domain" description="Bacterial phospholipase C C-terminal" evidence="4">
    <location>
        <begin position="491"/>
        <end position="573"/>
    </location>
</feature>
<dbReference type="AlphaFoldDB" id="A0A4R4ZP51"/>
<evidence type="ECO:0000259" key="4">
    <source>
        <dbReference type="Pfam" id="PF05506"/>
    </source>
</evidence>
<organism evidence="5 6">
    <name type="scientific">Actinomadura rubrisoli</name>
    <dbReference type="NCBI Taxonomy" id="2530368"/>
    <lineage>
        <taxon>Bacteria</taxon>
        <taxon>Bacillati</taxon>
        <taxon>Actinomycetota</taxon>
        <taxon>Actinomycetes</taxon>
        <taxon>Streptosporangiales</taxon>
        <taxon>Thermomonosporaceae</taxon>
        <taxon>Actinomadura</taxon>
    </lineage>
</organism>
<dbReference type="Pfam" id="PF05506">
    <property type="entry name" value="PLipase_C_C"/>
    <property type="match status" value="2"/>
</dbReference>
<evidence type="ECO:0000313" key="5">
    <source>
        <dbReference type="EMBL" id="TDD59764.1"/>
    </source>
</evidence>
<evidence type="ECO:0000256" key="2">
    <source>
        <dbReference type="ARBA" id="ARBA00023026"/>
    </source>
</evidence>
<evidence type="ECO:0000256" key="1">
    <source>
        <dbReference type="ARBA" id="ARBA00022801"/>
    </source>
</evidence>
<gene>
    <name evidence="5" type="ORF">E1298_46440</name>
</gene>
<keyword evidence="2" id="KW-0843">Virulence</keyword>
<dbReference type="RefSeq" id="WP_131903736.1">
    <property type="nucleotide sequence ID" value="NZ_SMKU01000643.1"/>
</dbReference>
<feature type="non-terminal residue" evidence="5">
    <location>
        <position position="1"/>
    </location>
</feature>
<accession>A0A4R4ZP51</accession>